<evidence type="ECO:0000256" key="17">
    <source>
        <dbReference type="SAM" id="MobiDB-lite"/>
    </source>
</evidence>
<dbReference type="Pfam" id="PF01434">
    <property type="entry name" value="Peptidase_M41"/>
    <property type="match status" value="1"/>
</dbReference>
<keyword evidence="9 15" id="KW-0862">Zinc</keyword>
<dbReference type="HAMAP" id="MF_01458">
    <property type="entry name" value="FtsH"/>
    <property type="match status" value="1"/>
</dbReference>
<dbReference type="PANTHER" id="PTHR23076:SF97">
    <property type="entry name" value="ATP-DEPENDENT ZINC METALLOPROTEASE YME1L1"/>
    <property type="match status" value="1"/>
</dbReference>
<feature type="region of interest" description="Disordered" evidence="17">
    <location>
        <begin position="627"/>
        <end position="676"/>
    </location>
</feature>
<dbReference type="InterPro" id="IPR003959">
    <property type="entry name" value="ATPase_AAA_core"/>
</dbReference>
<evidence type="ECO:0000256" key="15">
    <source>
        <dbReference type="HAMAP-Rule" id="MF_01458"/>
    </source>
</evidence>
<keyword evidence="6 15" id="KW-0479">Metal-binding</keyword>
<protein>
    <recommendedName>
        <fullName evidence="15">ATP-dependent zinc metalloprotease FtsH</fullName>
        <ecNumber evidence="15">3.4.24.-</ecNumber>
    </recommendedName>
</protein>
<comment type="subunit">
    <text evidence="15">Homohexamer.</text>
</comment>
<comment type="similarity">
    <text evidence="16">Belongs to the AAA ATPase family.</text>
</comment>
<dbReference type="GO" id="GO:0008270">
    <property type="term" value="F:zinc ion binding"/>
    <property type="evidence" value="ECO:0007669"/>
    <property type="project" value="UniProtKB-UniRule"/>
</dbReference>
<dbReference type="InterPro" id="IPR003593">
    <property type="entry name" value="AAA+_ATPase"/>
</dbReference>
<evidence type="ECO:0000313" key="19">
    <source>
        <dbReference type="EMBL" id="SNR97487.1"/>
    </source>
</evidence>
<dbReference type="SMART" id="SM00382">
    <property type="entry name" value="AAA"/>
    <property type="match status" value="1"/>
</dbReference>
<proteinExistence type="inferred from homology"/>
<evidence type="ECO:0000256" key="7">
    <source>
        <dbReference type="ARBA" id="ARBA00022741"/>
    </source>
</evidence>
<keyword evidence="8 15" id="KW-0378">Hydrolase</keyword>
<feature type="binding site" evidence="15">
    <location>
        <begin position="218"/>
        <end position="225"/>
    </location>
    <ligand>
        <name>ATP</name>
        <dbReference type="ChEBI" id="CHEBI:30616"/>
    </ligand>
</feature>
<evidence type="ECO:0000256" key="13">
    <source>
        <dbReference type="ARBA" id="ARBA00023136"/>
    </source>
</evidence>
<dbReference type="InterPro" id="IPR041569">
    <property type="entry name" value="AAA_lid_3"/>
</dbReference>
<dbReference type="GO" id="GO:0005886">
    <property type="term" value="C:plasma membrane"/>
    <property type="evidence" value="ECO:0007669"/>
    <property type="project" value="UniProtKB-SubCell"/>
</dbReference>
<feature type="binding site" evidence="15">
    <location>
        <position position="444"/>
    </location>
    <ligand>
        <name>Zn(2+)</name>
        <dbReference type="ChEBI" id="CHEBI:29105"/>
        <note>catalytic</note>
    </ligand>
</feature>
<evidence type="ECO:0000256" key="1">
    <source>
        <dbReference type="ARBA" id="ARBA00004370"/>
    </source>
</evidence>
<keyword evidence="7 15" id="KW-0547">Nucleotide-binding</keyword>
<evidence type="ECO:0000256" key="16">
    <source>
        <dbReference type="RuleBase" id="RU003651"/>
    </source>
</evidence>
<dbReference type="InterPro" id="IPR003960">
    <property type="entry name" value="ATPase_AAA_CS"/>
</dbReference>
<evidence type="ECO:0000256" key="14">
    <source>
        <dbReference type="ARBA" id="ARBA00061570"/>
    </source>
</evidence>
<keyword evidence="19" id="KW-0131">Cell cycle</keyword>
<keyword evidence="12 15" id="KW-0482">Metalloprotease</keyword>
<dbReference type="Gene3D" id="1.10.8.60">
    <property type="match status" value="1"/>
</dbReference>
<dbReference type="FunFam" id="3.40.50.300:FF:000001">
    <property type="entry name" value="ATP-dependent zinc metalloprotease FtsH"/>
    <property type="match status" value="1"/>
</dbReference>
<feature type="transmembrane region" description="Helical" evidence="15">
    <location>
        <begin position="12"/>
        <end position="35"/>
    </location>
</feature>
<name>A0A239APA9_9ACTN</name>
<comment type="similarity">
    <text evidence="2 15">In the C-terminal section; belongs to the peptidase M41 family.</text>
</comment>
<dbReference type="NCBIfam" id="TIGR01241">
    <property type="entry name" value="FtsH_fam"/>
    <property type="match status" value="1"/>
</dbReference>
<comment type="cofactor">
    <cofactor evidence="15">
        <name>Zn(2+)</name>
        <dbReference type="ChEBI" id="CHEBI:29105"/>
    </cofactor>
    <text evidence="15">Binds 1 zinc ion per subunit.</text>
</comment>
<dbReference type="InterPro" id="IPR011546">
    <property type="entry name" value="Pept_M41_FtsH_extracell"/>
</dbReference>
<evidence type="ECO:0000256" key="12">
    <source>
        <dbReference type="ARBA" id="ARBA00023049"/>
    </source>
</evidence>
<evidence type="ECO:0000256" key="2">
    <source>
        <dbReference type="ARBA" id="ARBA00010044"/>
    </source>
</evidence>
<evidence type="ECO:0000256" key="4">
    <source>
        <dbReference type="ARBA" id="ARBA00022670"/>
    </source>
</evidence>
<evidence type="ECO:0000256" key="11">
    <source>
        <dbReference type="ARBA" id="ARBA00022989"/>
    </source>
</evidence>
<dbReference type="GO" id="GO:0030163">
    <property type="term" value="P:protein catabolic process"/>
    <property type="evidence" value="ECO:0007669"/>
    <property type="project" value="UniProtKB-UniRule"/>
</dbReference>
<keyword evidence="11 15" id="KW-1133">Transmembrane helix</keyword>
<comment type="function">
    <text evidence="15">Acts as a processive, ATP-dependent zinc metallopeptidase for both cytoplasmic and membrane proteins. Plays a role in the quality control of integral membrane proteins.</text>
</comment>
<dbReference type="InterPro" id="IPR000642">
    <property type="entry name" value="Peptidase_M41"/>
</dbReference>
<dbReference type="InterPro" id="IPR037219">
    <property type="entry name" value="Peptidase_M41-like"/>
</dbReference>
<gene>
    <name evidence="15" type="primary">ftsH</name>
    <name evidence="19" type="ORF">SAMN06264365_10834</name>
</gene>
<dbReference type="Proteomes" id="UP000198415">
    <property type="component" value="Unassembled WGS sequence"/>
</dbReference>
<dbReference type="GO" id="GO:0004176">
    <property type="term" value="F:ATP-dependent peptidase activity"/>
    <property type="evidence" value="ECO:0007669"/>
    <property type="project" value="InterPro"/>
</dbReference>
<dbReference type="GO" id="GO:0051301">
    <property type="term" value="P:cell division"/>
    <property type="evidence" value="ECO:0007669"/>
    <property type="project" value="UniProtKB-KW"/>
</dbReference>
<keyword evidence="19" id="KW-0132">Cell division</keyword>
<dbReference type="SUPFAM" id="SSF140990">
    <property type="entry name" value="FtsH protease domain-like"/>
    <property type="match status" value="1"/>
</dbReference>
<keyword evidence="3 15" id="KW-1003">Cell membrane</keyword>
<dbReference type="PANTHER" id="PTHR23076">
    <property type="entry name" value="METALLOPROTEASE M41 FTSH"/>
    <property type="match status" value="1"/>
</dbReference>
<dbReference type="InterPro" id="IPR027417">
    <property type="entry name" value="P-loop_NTPase"/>
</dbReference>
<feature type="active site" evidence="15">
    <location>
        <position position="441"/>
    </location>
</feature>
<dbReference type="SUPFAM" id="SSF52540">
    <property type="entry name" value="P-loop containing nucleoside triphosphate hydrolases"/>
    <property type="match status" value="1"/>
</dbReference>
<evidence type="ECO:0000259" key="18">
    <source>
        <dbReference type="SMART" id="SM00382"/>
    </source>
</evidence>
<dbReference type="Pfam" id="PF06480">
    <property type="entry name" value="FtsH_ext"/>
    <property type="match status" value="1"/>
</dbReference>
<feature type="compositionally biased region" description="Polar residues" evidence="17">
    <location>
        <begin position="667"/>
        <end position="676"/>
    </location>
</feature>
<dbReference type="FunFam" id="1.20.58.760:FF:000001">
    <property type="entry name" value="ATP-dependent zinc metalloprotease FtsH"/>
    <property type="match status" value="1"/>
</dbReference>
<organism evidence="19 20">
    <name type="scientific">Actinoplanes regularis</name>
    <dbReference type="NCBI Taxonomy" id="52697"/>
    <lineage>
        <taxon>Bacteria</taxon>
        <taxon>Bacillati</taxon>
        <taxon>Actinomycetota</taxon>
        <taxon>Actinomycetes</taxon>
        <taxon>Micromonosporales</taxon>
        <taxon>Micromonosporaceae</taxon>
        <taxon>Actinoplanes</taxon>
    </lineage>
</organism>
<keyword evidence="10 15" id="KW-0067">ATP-binding</keyword>
<dbReference type="PROSITE" id="PS00674">
    <property type="entry name" value="AAA"/>
    <property type="match status" value="1"/>
</dbReference>
<keyword evidence="20" id="KW-1185">Reference proteome</keyword>
<dbReference type="AlphaFoldDB" id="A0A239APA9"/>
<feature type="compositionally biased region" description="Basic and acidic residues" evidence="17">
    <location>
        <begin position="647"/>
        <end position="656"/>
    </location>
</feature>
<evidence type="ECO:0000256" key="9">
    <source>
        <dbReference type="ARBA" id="ARBA00022833"/>
    </source>
</evidence>
<keyword evidence="5 15" id="KW-0812">Transmembrane</keyword>
<comment type="similarity">
    <text evidence="14 15">In the central section; belongs to the AAA ATPase family.</text>
</comment>
<dbReference type="Gene3D" id="1.20.58.760">
    <property type="entry name" value="Peptidase M41"/>
    <property type="match status" value="1"/>
</dbReference>
<dbReference type="EC" id="3.4.24.-" evidence="15"/>
<dbReference type="GO" id="GO:0005524">
    <property type="term" value="F:ATP binding"/>
    <property type="evidence" value="ECO:0007669"/>
    <property type="project" value="UniProtKB-UniRule"/>
</dbReference>
<reference evidence="19 20" key="1">
    <citation type="submission" date="2017-06" db="EMBL/GenBank/DDBJ databases">
        <authorList>
            <person name="Kim H.J."/>
            <person name="Triplett B.A."/>
        </authorList>
    </citation>
    <scope>NUCLEOTIDE SEQUENCE [LARGE SCALE GENOMIC DNA]</scope>
    <source>
        <strain evidence="19 20">DSM 43151</strain>
    </source>
</reference>
<feature type="transmembrane region" description="Helical" evidence="15">
    <location>
        <begin position="125"/>
        <end position="146"/>
    </location>
</feature>
<dbReference type="Pfam" id="PF00004">
    <property type="entry name" value="AAA"/>
    <property type="match status" value="1"/>
</dbReference>
<dbReference type="Gene3D" id="3.40.50.300">
    <property type="entry name" value="P-loop containing nucleotide triphosphate hydrolases"/>
    <property type="match status" value="1"/>
</dbReference>
<dbReference type="CDD" id="cd19501">
    <property type="entry name" value="RecA-like_FtsH"/>
    <property type="match status" value="1"/>
</dbReference>
<evidence type="ECO:0000256" key="8">
    <source>
        <dbReference type="ARBA" id="ARBA00022801"/>
    </source>
</evidence>
<dbReference type="EMBL" id="FZNR01000008">
    <property type="protein sequence ID" value="SNR97487.1"/>
    <property type="molecule type" value="Genomic_DNA"/>
</dbReference>
<sequence>MAPDNSMERTRFFRRPVVWIILVIIGVIALSSIFANDPGYQRVDTSVALDRLNQPGIEKVVQKDKEQTLQIDLKSPEQFDGKSTNKIETQYPYEVTSAIWDDVEQAKSAGRITGTINTTVSGDNILLSLLINLLPIAILVILLLLFMSQMQGGGSRVLNFGKSKAKMITKDTPKTTFADVAGADEAVEELQEIKDFLQNPAKYQALGAKIPKGVLLFGQPGTGKTLLARAVAGEAGVPFYSISGSDFVEMFVGVGASRVRDLFEQAKSNAPAIVFVDEIDAVGRHRGAGMGGGHDEREQTLNQLLVEMDGFDTKGGVILIAATNRPDILDPALLRPGRFDRQIPVDNPDMEGRKAILRVHAKGKPFTPDVDLDSVARRTPGFSGADLANVINEAALLTARNEKRAISNYFLEEAIDRVIAGPERRTRAMSDNEKKITAYHEGGHALVAYALPHSAPVHKVTILPRGRSLGHTLVLPTEDKYTQTRAEMIDTLAYALGGRAAEELVFHEPTTGAGNDIEKATGLARAMVTQYGMSSKLGAVKYGTSGDEPFLGRNMGHERDYSDSVAADIDAEVRALIELAHDEAWEILVEYRDVLDDMVLELIEKETITREDMDRICARVQKRPPMSPFNGFGKRLPSEAPPVLTPAEREKLKAQAEADGQIAVGNPNANGSESSI</sequence>
<evidence type="ECO:0000256" key="3">
    <source>
        <dbReference type="ARBA" id="ARBA00022475"/>
    </source>
</evidence>
<accession>A0A239APA9</accession>
<dbReference type="FunFam" id="1.10.8.60:FF:000001">
    <property type="entry name" value="ATP-dependent zinc metalloprotease FtsH"/>
    <property type="match status" value="1"/>
</dbReference>
<keyword evidence="13 15" id="KW-0472">Membrane</keyword>
<evidence type="ECO:0000256" key="5">
    <source>
        <dbReference type="ARBA" id="ARBA00022692"/>
    </source>
</evidence>
<feature type="binding site" evidence="15">
    <location>
        <position position="440"/>
    </location>
    <ligand>
        <name>Zn(2+)</name>
        <dbReference type="ChEBI" id="CHEBI:29105"/>
        <note>catalytic</note>
    </ligand>
</feature>
<dbReference type="GO" id="GO:0006508">
    <property type="term" value="P:proteolysis"/>
    <property type="evidence" value="ECO:0007669"/>
    <property type="project" value="UniProtKB-KW"/>
</dbReference>
<evidence type="ECO:0000313" key="20">
    <source>
        <dbReference type="Proteomes" id="UP000198415"/>
    </source>
</evidence>
<dbReference type="InterPro" id="IPR005936">
    <property type="entry name" value="FtsH"/>
</dbReference>
<evidence type="ECO:0000256" key="6">
    <source>
        <dbReference type="ARBA" id="ARBA00022723"/>
    </source>
</evidence>
<comment type="subcellular location">
    <subcellularLocation>
        <location evidence="15">Cell membrane</location>
        <topology evidence="15">Multi-pass membrane protein</topology>
        <orientation evidence="15">Cytoplasmic side</orientation>
    </subcellularLocation>
    <subcellularLocation>
        <location evidence="1">Membrane</location>
    </subcellularLocation>
</comment>
<feature type="domain" description="AAA+ ATPase" evidence="18">
    <location>
        <begin position="210"/>
        <end position="349"/>
    </location>
</feature>
<dbReference type="Pfam" id="PF17862">
    <property type="entry name" value="AAA_lid_3"/>
    <property type="match status" value="1"/>
</dbReference>
<dbReference type="GO" id="GO:0016887">
    <property type="term" value="F:ATP hydrolysis activity"/>
    <property type="evidence" value="ECO:0007669"/>
    <property type="project" value="UniProtKB-UniRule"/>
</dbReference>
<feature type="binding site" evidence="15">
    <location>
        <position position="516"/>
    </location>
    <ligand>
        <name>Zn(2+)</name>
        <dbReference type="ChEBI" id="CHEBI:29105"/>
        <note>catalytic</note>
    </ligand>
</feature>
<keyword evidence="4 15" id="KW-0645">Protease</keyword>
<dbReference type="GO" id="GO:0004222">
    <property type="term" value="F:metalloendopeptidase activity"/>
    <property type="evidence" value="ECO:0007669"/>
    <property type="project" value="InterPro"/>
</dbReference>
<evidence type="ECO:0000256" key="10">
    <source>
        <dbReference type="ARBA" id="ARBA00022840"/>
    </source>
</evidence>